<evidence type="ECO:0000256" key="1">
    <source>
        <dbReference type="ARBA" id="ARBA00004496"/>
    </source>
</evidence>
<protein>
    <recommendedName>
        <fullName evidence="8">Tubulin/FtsZ 2-layer sandwich domain-containing protein</fullName>
    </recommendedName>
</protein>
<dbReference type="InterPro" id="IPR018316">
    <property type="entry name" value="Tubulin/FtsZ_2-layer-sand-dom"/>
</dbReference>
<evidence type="ECO:0000313" key="9">
    <source>
        <dbReference type="EMBL" id="KAK2110648.1"/>
    </source>
</evidence>
<keyword evidence="3" id="KW-0963">Cytoplasm</keyword>
<evidence type="ECO:0000256" key="5">
    <source>
        <dbReference type="ARBA" id="ARBA00022741"/>
    </source>
</evidence>
<dbReference type="Gene3D" id="3.40.50.1440">
    <property type="entry name" value="Tubulin/FtsZ, GTPase domain"/>
    <property type="match status" value="1"/>
</dbReference>
<feature type="domain" description="Tubulin/FtsZ 2-layer sandwich" evidence="8">
    <location>
        <begin position="73"/>
        <end position="118"/>
    </location>
</feature>
<keyword evidence="4" id="KW-0493">Microtubule</keyword>
<proteinExistence type="inferred from homology"/>
<keyword evidence="5" id="KW-0547">Nucleotide-binding</keyword>
<evidence type="ECO:0000256" key="4">
    <source>
        <dbReference type="ARBA" id="ARBA00022701"/>
    </source>
</evidence>
<dbReference type="PANTHER" id="PTHR11588">
    <property type="entry name" value="TUBULIN"/>
    <property type="match status" value="1"/>
</dbReference>
<dbReference type="InterPro" id="IPR008280">
    <property type="entry name" value="Tub_FtsZ_C"/>
</dbReference>
<evidence type="ECO:0000259" key="8">
    <source>
        <dbReference type="Pfam" id="PF03953"/>
    </source>
</evidence>
<evidence type="ECO:0000256" key="6">
    <source>
        <dbReference type="ARBA" id="ARBA00023134"/>
    </source>
</evidence>
<gene>
    <name evidence="9" type="ORF">P7K49_010394</name>
</gene>
<evidence type="ECO:0000256" key="3">
    <source>
        <dbReference type="ARBA" id="ARBA00022490"/>
    </source>
</evidence>
<keyword evidence="7" id="KW-0732">Signal</keyword>
<accession>A0ABQ9VQ25</accession>
<evidence type="ECO:0000256" key="2">
    <source>
        <dbReference type="ARBA" id="ARBA00009636"/>
    </source>
</evidence>
<dbReference type="EMBL" id="JASSZA010000005">
    <property type="protein sequence ID" value="KAK2110648.1"/>
    <property type="molecule type" value="Genomic_DNA"/>
</dbReference>
<comment type="caution">
    <text evidence="9">The sequence shown here is derived from an EMBL/GenBank/DDBJ whole genome shotgun (WGS) entry which is preliminary data.</text>
</comment>
<feature type="chain" id="PRO_5047284709" description="Tubulin/FtsZ 2-layer sandwich domain-containing protein" evidence="7">
    <location>
        <begin position="37"/>
        <end position="120"/>
    </location>
</feature>
<name>A0ABQ9VQ25_SAGOE</name>
<organism evidence="9 10">
    <name type="scientific">Saguinus oedipus</name>
    <name type="common">Cotton-top tamarin</name>
    <name type="synonym">Oedipomidas oedipus</name>
    <dbReference type="NCBI Taxonomy" id="9490"/>
    <lineage>
        <taxon>Eukaryota</taxon>
        <taxon>Metazoa</taxon>
        <taxon>Chordata</taxon>
        <taxon>Craniata</taxon>
        <taxon>Vertebrata</taxon>
        <taxon>Euteleostomi</taxon>
        <taxon>Mammalia</taxon>
        <taxon>Eutheria</taxon>
        <taxon>Euarchontoglires</taxon>
        <taxon>Primates</taxon>
        <taxon>Haplorrhini</taxon>
        <taxon>Platyrrhini</taxon>
        <taxon>Cebidae</taxon>
        <taxon>Callitrichinae</taxon>
        <taxon>Saguinus</taxon>
    </lineage>
</organism>
<dbReference type="Pfam" id="PF03953">
    <property type="entry name" value="Tubulin_C"/>
    <property type="match status" value="1"/>
</dbReference>
<dbReference type="Proteomes" id="UP001266305">
    <property type="component" value="Unassembled WGS sequence"/>
</dbReference>
<evidence type="ECO:0000256" key="7">
    <source>
        <dbReference type="SAM" id="SignalP"/>
    </source>
</evidence>
<reference evidence="9 10" key="1">
    <citation type="submission" date="2023-05" db="EMBL/GenBank/DDBJ databases">
        <title>B98-5 Cell Line De Novo Hybrid Assembly: An Optical Mapping Approach.</title>
        <authorList>
            <person name="Kananen K."/>
            <person name="Auerbach J.A."/>
            <person name="Kautto E."/>
            <person name="Blachly J.S."/>
        </authorList>
    </citation>
    <scope>NUCLEOTIDE SEQUENCE [LARGE SCALE GENOMIC DNA]</scope>
    <source>
        <strain evidence="9">B95-8</strain>
        <tissue evidence="9">Cell line</tissue>
    </source>
</reference>
<comment type="subcellular location">
    <subcellularLocation>
        <location evidence="1">Cytoplasm</location>
    </subcellularLocation>
</comment>
<comment type="similarity">
    <text evidence="2">Belongs to the tubulin family.</text>
</comment>
<dbReference type="SUPFAM" id="SSF55307">
    <property type="entry name" value="Tubulin C-terminal domain-like"/>
    <property type="match status" value="1"/>
</dbReference>
<evidence type="ECO:0000313" key="10">
    <source>
        <dbReference type="Proteomes" id="UP001266305"/>
    </source>
</evidence>
<feature type="signal peptide" evidence="7">
    <location>
        <begin position="1"/>
        <end position="36"/>
    </location>
</feature>
<keyword evidence="10" id="KW-1185">Reference proteome</keyword>
<dbReference type="InterPro" id="IPR000217">
    <property type="entry name" value="Tubulin"/>
</dbReference>
<keyword evidence="6" id="KW-0342">GTP-binding</keyword>
<sequence length="120" mass="13087">MPHPARTAGTQPHPAPPAAWTPGICSLAALVQLVTLADHCSGPGQLNSDLQKLAVNMVLFPHWHIFMPSFAWPLTVPKFTQQMLDAKNMMRACNPLHGCYLMAAIMLGGCMSMKEVDTYV</sequence>
<dbReference type="InterPro" id="IPR036525">
    <property type="entry name" value="Tubulin/FtsZ_GTPase_sf"/>
</dbReference>